<name>A0A8D0GU80_SPHPU</name>
<dbReference type="Pfam" id="PF10265">
    <property type="entry name" value="Miga"/>
    <property type="match status" value="1"/>
</dbReference>
<protein>
    <submittedName>
        <fullName evidence="8">Mitoguardin 1</fullName>
    </submittedName>
</protein>
<keyword evidence="6" id="KW-0496">Mitochondrion</keyword>
<evidence type="ECO:0000313" key="8">
    <source>
        <dbReference type="Ensembl" id="ENSSPUP00000010832.1"/>
    </source>
</evidence>
<keyword evidence="4" id="KW-1000">Mitochondrion outer membrane</keyword>
<dbReference type="GO" id="GO:0005741">
    <property type="term" value="C:mitochondrial outer membrane"/>
    <property type="evidence" value="ECO:0007669"/>
    <property type="project" value="UniProtKB-SubCell"/>
</dbReference>
<dbReference type="PANTHER" id="PTHR21508">
    <property type="entry name" value="MITOGUARDIN"/>
    <property type="match status" value="1"/>
</dbReference>
<evidence type="ECO:0000256" key="2">
    <source>
        <dbReference type="ARBA" id="ARBA00008969"/>
    </source>
</evidence>
<dbReference type="Ensembl" id="ENSSPUT00000011553.1">
    <property type="protein sequence ID" value="ENSSPUP00000010832.1"/>
    <property type="gene ID" value="ENSSPUG00000008347.1"/>
</dbReference>
<evidence type="ECO:0000313" key="9">
    <source>
        <dbReference type="Proteomes" id="UP000694392"/>
    </source>
</evidence>
<keyword evidence="7" id="KW-0472">Membrane</keyword>
<keyword evidence="9" id="KW-1185">Reference proteome</keyword>
<accession>A0A8D0GU80</accession>
<evidence type="ECO:0000256" key="5">
    <source>
        <dbReference type="ARBA" id="ARBA00022989"/>
    </source>
</evidence>
<comment type="similarity">
    <text evidence="2">Belongs to the mitoguardin family.</text>
</comment>
<keyword evidence="5" id="KW-1133">Transmembrane helix</keyword>
<keyword evidence="3" id="KW-0812">Transmembrane</keyword>
<comment type="subcellular location">
    <subcellularLocation>
        <location evidence="1">Mitochondrion outer membrane</location>
    </subcellularLocation>
</comment>
<dbReference type="Proteomes" id="UP000694392">
    <property type="component" value="Unplaced"/>
</dbReference>
<evidence type="ECO:0000256" key="4">
    <source>
        <dbReference type="ARBA" id="ARBA00022787"/>
    </source>
</evidence>
<gene>
    <name evidence="8" type="primary">MIGA1</name>
</gene>
<dbReference type="GO" id="GO:0008053">
    <property type="term" value="P:mitochondrial fusion"/>
    <property type="evidence" value="ECO:0007669"/>
    <property type="project" value="Ensembl"/>
</dbReference>
<reference evidence="8" key="2">
    <citation type="submission" date="2025-09" db="UniProtKB">
        <authorList>
            <consortium name="Ensembl"/>
        </authorList>
    </citation>
    <scope>IDENTIFICATION</scope>
</reference>
<evidence type="ECO:0000256" key="6">
    <source>
        <dbReference type="ARBA" id="ARBA00023128"/>
    </source>
</evidence>
<evidence type="ECO:0000256" key="1">
    <source>
        <dbReference type="ARBA" id="ARBA00004294"/>
    </source>
</evidence>
<organism evidence="8 9">
    <name type="scientific">Sphenodon punctatus</name>
    <name type="common">Tuatara</name>
    <name type="synonym">Hatteria punctata</name>
    <dbReference type="NCBI Taxonomy" id="8508"/>
    <lineage>
        <taxon>Eukaryota</taxon>
        <taxon>Metazoa</taxon>
        <taxon>Chordata</taxon>
        <taxon>Craniata</taxon>
        <taxon>Vertebrata</taxon>
        <taxon>Euteleostomi</taxon>
        <taxon>Lepidosauria</taxon>
        <taxon>Sphenodontia</taxon>
        <taxon>Sphenodontidae</taxon>
        <taxon>Sphenodon</taxon>
    </lineage>
</organism>
<sequence>MRGRELSVFQQRIRGYGREGAMSEEVHPTDSFYLKTAALRVFDLPLSWYYSLIQIKLSPGLKKLFAVTAVSAVSVIFLAHHFKRRRGKKDRKASPWELGRLLLECTKTSALEKDSSCSSSRQNLTLSLSSAKEKGSQPCIYANGGLFSKYSGSVQSLASVQSATSCPSCACANSSSWDKADEDDIKFVNIPVTTPENLYLMGMELFEEALRRWEQALTFRNRQAEDEASCSSIKLGAGDAIAEESVEDIISAEFIHKLESLLQRAYRLQEEFEATLGGSDPSSLANDIDKDTGITVKDSSEDFCLRDTLSIASTDSFVSAAELTEHRESRMTYSLDSLCHCPLYEEAMHLVEEGKIYSRVLRTEMLECLGDSDFLAKLHCIRQAFQVILSETANRIFIAESGRKILSSLIVRARKNPKKFEEVFDEMIYFLEETDHWDKTEMELAARGVKNLNFYDIVLDFILMDSFEDLENPPTSIQNVVNNRWLNSAFKETAVASSCWSVLKQKRQQMKIPDGFFAHFYAICEHISPVLAWGFLGPRNSLYDLCCFFKDQILYFLKDIFDFEKVRYSTMENLTEDLMQLLIRRTELLIAYLGADSLRHVSGCVSGHGHAVASSLLEAKAQ</sequence>
<dbReference type="PANTHER" id="PTHR21508:SF3">
    <property type="entry name" value="MITOGUARDIN 1"/>
    <property type="match status" value="1"/>
</dbReference>
<reference evidence="8" key="1">
    <citation type="submission" date="2025-08" db="UniProtKB">
        <authorList>
            <consortium name="Ensembl"/>
        </authorList>
    </citation>
    <scope>IDENTIFICATION</scope>
</reference>
<dbReference type="AlphaFoldDB" id="A0A8D0GU80"/>
<proteinExistence type="inferred from homology"/>
<dbReference type="InterPro" id="IPR019392">
    <property type="entry name" value="Miga"/>
</dbReference>
<evidence type="ECO:0000256" key="3">
    <source>
        <dbReference type="ARBA" id="ARBA00022692"/>
    </source>
</evidence>
<evidence type="ECO:0000256" key="7">
    <source>
        <dbReference type="ARBA" id="ARBA00023136"/>
    </source>
</evidence>
<dbReference type="GeneTree" id="ENSGT00390000008565"/>